<name>A0ABT6FXN0_9FLAO</name>
<evidence type="ECO:0000313" key="5">
    <source>
        <dbReference type="Proteomes" id="UP001529085"/>
    </source>
</evidence>
<dbReference type="Pfam" id="PF00144">
    <property type="entry name" value="Beta-lactamase"/>
    <property type="match status" value="1"/>
</dbReference>
<dbReference type="SUPFAM" id="SSF56601">
    <property type="entry name" value="beta-lactamase/transpeptidase-like"/>
    <property type="match status" value="1"/>
</dbReference>
<gene>
    <name evidence="4" type="ORF">P7122_00845</name>
</gene>
<feature type="chain" id="PRO_5047256109" evidence="1">
    <location>
        <begin position="20"/>
        <end position="550"/>
    </location>
</feature>
<sequence length="550" mass="60871">MKTKISLIVVVFSFLFATAQDQNLTQQFDDIVAQYYNDTNAPGATVLVAKNGKAIYRKAVGKSNLELDVDMIPENVFMLASITKQFTAVSILMLEEQGKLSLDDPITKFIPDYPTHGKTITVHHLLNHTSGIKSYTSIGDLRQVARQDKTLDELIDFFKNEPMDFDPGEDYSYNNSGYVLLGKIIEVVSGETYADFIDNHIFQPLGMTASQYGSHSKIIKNRAMPYEEVDKGYVNASYLSMSLPHAAGALTSTIDDMLKWQNALANNTLIKASTLQKAINGSKLNNGEHIDYGYGLGELTLKGSKGYTHSGGIFGTSTNGIYLINEDVYVIGLSNCSCNDIGSVTTQLAAAAIGKPYPSMKDVVQLNEDQLKKWVGAYEFEGGVVRHIFFKDGALKSMRESDTNTVFDIFPLSENRFMFNDSSIEYRFSKSADGKNQAIFITDSESIGKQIDRAMPEARKEITLSNDVLSQYDGKYELAPNFNVVITVKGNEIFAQATEQGQFPLFAENETTFFAKVTPLKVVFNKNASGKVESFTLYQGGQETIAKKIE</sequence>
<dbReference type="InterPro" id="IPR012338">
    <property type="entry name" value="Beta-lactam/transpept-like"/>
</dbReference>
<evidence type="ECO:0000259" key="3">
    <source>
        <dbReference type="Pfam" id="PF11954"/>
    </source>
</evidence>
<dbReference type="EMBL" id="JARSBN010000001">
    <property type="protein sequence ID" value="MDG4714405.1"/>
    <property type="molecule type" value="Genomic_DNA"/>
</dbReference>
<dbReference type="InterPro" id="IPR021860">
    <property type="entry name" value="Peptidase_S12_Pab87-rel_C"/>
</dbReference>
<organism evidence="4 5">
    <name type="scientific">Winogradskyella marincola</name>
    <dbReference type="NCBI Taxonomy" id="3037795"/>
    <lineage>
        <taxon>Bacteria</taxon>
        <taxon>Pseudomonadati</taxon>
        <taxon>Bacteroidota</taxon>
        <taxon>Flavobacteriia</taxon>
        <taxon>Flavobacteriales</taxon>
        <taxon>Flavobacteriaceae</taxon>
        <taxon>Winogradskyella</taxon>
    </lineage>
</organism>
<dbReference type="PANTHER" id="PTHR46825:SF9">
    <property type="entry name" value="BETA-LACTAMASE-RELATED DOMAIN-CONTAINING PROTEIN"/>
    <property type="match status" value="1"/>
</dbReference>
<dbReference type="GO" id="GO:0016787">
    <property type="term" value="F:hydrolase activity"/>
    <property type="evidence" value="ECO:0007669"/>
    <property type="project" value="UniProtKB-KW"/>
</dbReference>
<keyword evidence="5" id="KW-1185">Reference proteome</keyword>
<reference evidence="4 5" key="1">
    <citation type="submission" date="2023-03" db="EMBL/GenBank/DDBJ databases">
        <title>Strain YYF002 represents a novel species in the genus Winogradskyella isolated from seawater.</title>
        <authorList>
            <person name="Fu Z.-Y."/>
        </authorList>
    </citation>
    <scope>NUCLEOTIDE SEQUENCE [LARGE SCALE GENOMIC DNA]</scope>
    <source>
        <strain evidence="4 5">YYF002</strain>
    </source>
</reference>
<comment type="caution">
    <text evidence="4">The sequence shown here is derived from an EMBL/GenBank/DDBJ whole genome shotgun (WGS) entry which is preliminary data.</text>
</comment>
<feature type="domain" description="Beta-lactamase-related" evidence="2">
    <location>
        <begin position="28"/>
        <end position="336"/>
    </location>
</feature>
<keyword evidence="1" id="KW-0732">Signal</keyword>
<proteinExistence type="predicted"/>
<evidence type="ECO:0000256" key="1">
    <source>
        <dbReference type="SAM" id="SignalP"/>
    </source>
</evidence>
<evidence type="ECO:0000313" key="4">
    <source>
        <dbReference type="EMBL" id="MDG4714405.1"/>
    </source>
</evidence>
<protein>
    <submittedName>
        <fullName evidence="4">Serine hydrolase</fullName>
    </submittedName>
</protein>
<dbReference type="RefSeq" id="WP_278003893.1">
    <property type="nucleotide sequence ID" value="NZ_JARSBN010000001.1"/>
</dbReference>
<dbReference type="Proteomes" id="UP001529085">
    <property type="component" value="Unassembled WGS sequence"/>
</dbReference>
<keyword evidence="4" id="KW-0378">Hydrolase</keyword>
<evidence type="ECO:0000259" key="2">
    <source>
        <dbReference type="Pfam" id="PF00144"/>
    </source>
</evidence>
<dbReference type="Gene3D" id="3.40.710.10">
    <property type="entry name" value="DD-peptidase/beta-lactamase superfamily"/>
    <property type="match status" value="1"/>
</dbReference>
<dbReference type="InterPro" id="IPR001466">
    <property type="entry name" value="Beta-lactam-related"/>
</dbReference>
<dbReference type="InterPro" id="IPR050491">
    <property type="entry name" value="AmpC-like"/>
</dbReference>
<feature type="domain" description="Peptidase S12 Pab87-related C-terminal" evidence="3">
    <location>
        <begin position="459"/>
        <end position="538"/>
    </location>
</feature>
<dbReference type="PANTHER" id="PTHR46825">
    <property type="entry name" value="D-ALANYL-D-ALANINE-CARBOXYPEPTIDASE/ENDOPEPTIDASE AMPH"/>
    <property type="match status" value="1"/>
</dbReference>
<accession>A0ABT6FXN0</accession>
<dbReference type="Pfam" id="PF11954">
    <property type="entry name" value="DUF3471"/>
    <property type="match status" value="1"/>
</dbReference>
<feature type="signal peptide" evidence="1">
    <location>
        <begin position="1"/>
        <end position="19"/>
    </location>
</feature>